<dbReference type="GO" id="GO:0005886">
    <property type="term" value="C:plasma membrane"/>
    <property type="evidence" value="ECO:0007669"/>
    <property type="project" value="TreeGrafter"/>
</dbReference>
<dbReference type="PROSITE" id="PS00211">
    <property type="entry name" value="ABC_TRANSPORTER_1"/>
    <property type="match status" value="1"/>
</dbReference>
<proteinExistence type="predicted"/>
<evidence type="ECO:0000313" key="2">
    <source>
        <dbReference type="Proteomes" id="UP000236075"/>
    </source>
</evidence>
<dbReference type="Proteomes" id="UP000236075">
    <property type="component" value="Unassembled WGS sequence"/>
</dbReference>
<dbReference type="PANTHER" id="PTHR24220">
    <property type="entry name" value="IMPORT ATP-BINDING PROTEIN"/>
    <property type="match status" value="1"/>
</dbReference>
<dbReference type="RefSeq" id="WP_065529629.1">
    <property type="nucleotide sequence ID" value="NZ_AP021898.1"/>
</dbReference>
<dbReference type="SUPFAM" id="SSF52540">
    <property type="entry name" value="P-loop containing nucleoside triphosphate hydrolases"/>
    <property type="match status" value="1"/>
</dbReference>
<evidence type="ECO:0000313" key="1">
    <source>
        <dbReference type="EMBL" id="PND02659.1"/>
    </source>
</evidence>
<name>A0A2N8ITH9_9BACT</name>
<dbReference type="PROSITE" id="PS50893">
    <property type="entry name" value="ABC_TRANSPORTER_2"/>
    <property type="match status" value="1"/>
</dbReference>
<dbReference type="GO" id="GO:0005524">
    <property type="term" value="F:ATP binding"/>
    <property type="evidence" value="ECO:0007669"/>
    <property type="project" value="InterPro"/>
</dbReference>
<dbReference type="InterPro" id="IPR003593">
    <property type="entry name" value="AAA+_ATPase"/>
</dbReference>
<comment type="caution">
    <text evidence="1">The sequence shown here is derived from an EMBL/GenBank/DDBJ whole genome shotgun (WGS) entry which is preliminary data.</text>
</comment>
<reference evidence="1 2" key="1">
    <citation type="journal article" date="2017" name="BMC Genomics">
        <title>Genome sequencing of 39 Akkermansia muciniphila isolates reveals its population structure, genomic and functional diverisity, and global distribution in mammalian gut microbiotas.</title>
        <authorList>
            <person name="Guo X."/>
            <person name="Li S."/>
            <person name="Zhang J."/>
            <person name="Wu F."/>
            <person name="Li X."/>
            <person name="Wu D."/>
            <person name="Zhang M."/>
            <person name="Ou Z."/>
            <person name="Jie Z."/>
            <person name="Yan Q."/>
            <person name="Li P."/>
            <person name="Yi J."/>
            <person name="Peng Y."/>
        </authorList>
    </citation>
    <scope>NUCLEOTIDE SEQUENCE [LARGE SCALE GENOMIC DNA]</scope>
    <source>
        <strain evidence="1 2">GP28</strain>
    </source>
</reference>
<dbReference type="Gene3D" id="3.40.50.300">
    <property type="entry name" value="P-loop containing nucleotide triphosphate hydrolases"/>
    <property type="match status" value="1"/>
</dbReference>
<dbReference type="GO" id="GO:0016887">
    <property type="term" value="F:ATP hydrolysis activity"/>
    <property type="evidence" value="ECO:0007669"/>
    <property type="project" value="InterPro"/>
</dbReference>
<dbReference type="SMART" id="SM00382">
    <property type="entry name" value="AAA"/>
    <property type="match status" value="1"/>
</dbReference>
<accession>A0A2N8ITH9</accession>
<sequence>MKLLCESVCFSYSGKQWIFENYNRVFTSGITILKGYSGCGKTTLLKILAGYLSPQRGRVITPRRKVQADSLYRRKEVSYMFQGLNLLPLATVERNLQLCAEMAMLPKKQWTRRADDLIARLGLESLRHKKAGSLSGGQAQRAALARTMMKDSDVLLLDEPTSGLDDGNTEIIKNLIREYPADKICILSTHDSRLFDLTHEIIDFNLSVSL</sequence>
<organism evidence="1 2">
    <name type="scientific">Akkermansia muciniphila</name>
    <dbReference type="NCBI Taxonomy" id="239935"/>
    <lineage>
        <taxon>Bacteria</taxon>
        <taxon>Pseudomonadati</taxon>
        <taxon>Verrucomicrobiota</taxon>
        <taxon>Verrucomicrobiia</taxon>
        <taxon>Verrucomicrobiales</taxon>
        <taxon>Akkermansiaceae</taxon>
        <taxon>Akkermansia</taxon>
    </lineage>
</organism>
<dbReference type="AlphaFoldDB" id="A0A2N8ITH9"/>
<dbReference type="InterPro" id="IPR003439">
    <property type="entry name" value="ABC_transporter-like_ATP-bd"/>
</dbReference>
<protein>
    <submittedName>
        <fullName evidence="1">ABC transporter</fullName>
    </submittedName>
</protein>
<dbReference type="EMBL" id="PJLB01000008">
    <property type="protein sequence ID" value="PND02659.1"/>
    <property type="molecule type" value="Genomic_DNA"/>
</dbReference>
<dbReference type="Pfam" id="PF00005">
    <property type="entry name" value="ABC_tran"/>
    <property type="match status" value="1"/>
</dbReference>
<dbReference type="GeneID" id="60879825"/>
<dbReference type="InterPro" id="IPR017871">
    <property type="entry name" value="ABC_transporter-like_CS"/>
</dbReference>
<gene>
    <name evidence="1" type="ORF">CXT95_08390</name>
</gene>
<dbReference type="InterPro" id="IPR027417">
    <property type="entry name" value="P-loop_NTPase"/>
</dbReference>
<dbReference type="GO" id="GO:0022857">
    <property type="term" value="F:transmembrane transporter activity"/>
    <property type="evidence" value="ECO:0007669"/>
    <property type="project" value="TreeGrafter"/>
</dbReference>
<dbReference type="InterPro" id="IPR015854">
    <property type="entry name" value="ABC_transpr_LolD-like"/>
</dbReference>